<keyword evidence="2" id="KW-1185">Reference proteome</keyword>
<evidence type="ECO:0000313" key="2">
    <source>
        <dbReference type="Proteomes" id="UP000053087"/>
    </source>
</evidence>
<accession>A0A660HRU4</accession>
<gene>
    <name evidence="1" type="ORF">AOB57_005920</name>
</gene>
<dbReference type="Proteomes" id="UP000053087">
    <property type="component" value="Chromosome"/>
</dbReference>
<dbReference type="AlphaFoldDB" id="A0A660HRU4"/>
<reference evidence="1 2" key="1">
    <citation type="journal article" date="2016" name="Int. J. Syst. Evol. Microbiol.">
        <title>Methanosarcina flavescens sp. nov., a methanogenic archaeon isolated from a full-scale anaerobic digester.</title>
        <authorList>
            <person name="Kern T."/>
            <person name="Fischer M.A."/>
            <person name="Deppenmeier U."/>
            <person name="Schmitz R.A."/>
            <person name="Rother M."/>
        </authorList>
    </citation>
    <scope>NUCLEOTIDE SEQUENCE [LARGE SCALE GENOMIC DNA]</scope>
    <source>
        <strain evidence="1 2">E03.2</strain>
    </source>
</reference>
<protein>
    <submittedName>
        <fullName evidence="1">Uncharacterized protein</fullName>
    </submittedName>
</protein>
<sequence>MESFNFYWNLARKQDKKQIVARINYALEHLLKVGDTNKAFYSTNICYILIIDQFNKSVRKDILFRVNGLYKEINKLYFEINNINSPEKQNKIVHN</sequence>
<organism evidence="1 2">
    <name type="scientific">Methanosarcina flavescens</name>
    <dbReference type="NCBI Taxonomy" id="1715806"/>
    <lineage>
        <taxon>Archaea</taxon>
        <taxon>Methanobacteriati</taxon>
        <taxon>Methanobacteriota</taxon>
        <taxon>Stenosarchaea group</taxon>
        <taxon>Methanomicrobia</taxon>
        <taxon>Methanosarcinales</taxon>
        <taxon>Methanosarcinaceae</taxon>
        <taxon>Methanosarcina</taxon>
    </lineage>
</organism>
<dbReference type="KEGG" id="mfz:AOB57_005920"/>
<name>A0A660HRU4_9EURY</name>
<dbReference type="EMBL" id="CP032683">
    <property type="protein sequence ID" value="AYK14786.1"/>
    <property type="molecule type" value="Genomic_DNA"/>
</dbReference>
<proteinExistence type="predicted"/>
<evidence type="ECO:0000313" key="1">
    <source>
        <dbReference type="EMBL" id="AYK14786.1"/>
    </source>
</evidence>